<accession>A0ABR1CXD5</accession>
<reference evidence="2 3" key="1">
    <citation type="submission" date="2023-08" db="EMBL/GenBank/DDBJ databases">
        <title>A Necator americanus chromosomal reference genome.</title>
        <authorList>
            <person name="Ilik V."/>
            <person name="Petrzelkova K.J."/>
            <person name="Pardy F."/>
            <person name="Fuh T."/>
            <person name="Niatou-Singa F.S."/>
            <person name="Gouil Q."/>
            <person name="Baker L."/>
            <person name="Ritchie M.E."/>
            <person name="Jex A.R."/>
            <person name="Gazzola D."/>
            <person name="Li H."/>
            <person name="Toshio Fujiwara R."/>
            <person name="Zhan B."/>
            <person name="Aroian R.V."/>
            <person name="Pafco B."/>
            <person name="Schwarz E.M."/>
        </authorList>
    </citation>
    <scope>NUCLEOTIDE SEQUENCE [LARGE SCALE GENOMIC DNA]</scope>
    <source>
        <strain evidence="2 3">Aroian</strain>
        <tissue evidence="2">Whole animal</tissue>
    </source>
</reference>
<evidence type="ECO:0000313" key="3">
    <source>
        <dbReference type="Proteomes" id="UP001303046"/>
    </source>
</evidence>
<comment type="caution">
    <text evidence="2">The sequence shown here is derived from an EMBL/GenBank/DDBJ whole genome shotgun (WGS) entry which is preliminary data.</text>
</comment>
<feature type="signal peptide" evidence="1">
    <location>
        <begin position="1"/>
        <end position="27"/>
    </location>
</feature>
<organism evidence="2 3">
    <name type="scientific">Necator americanus</name>
    <name type="common">Human hookworm</name>
    <dbReference type="NCBI Taxonomy" id="51031"/>
    <lineage>
        <taxon>Eukaryota</taxon>
        <taxon>Metazoa</taxon>
        <taxon>Ecdysozoa</taxon>
        <taxon>Nematoda</taxon>
        <taxon>Chromadorea</taxon>
        <taxon>Rhabditida</taxon>
        <taxon>Rhabditina</taxon>
        <taxon>Rhabditomorpha</taxon>
        <taxon>Strongyloidea</taxon>
        <taxon>Ancylostomatidae</taxon>
        <taxon>Bunostominae</taxon>
        <taxon>Necator</taxon>
    </lineage>
</organism>
<sequence length="99" mass="10989">MRSVGKVLVIFSFLSICFNPTLELSSASDVPPLPLLVARKLHQRVDKALDELRGNGENEPSLLDVMKGRQIQRLQRLENAKVSDLIPPILRPSTLLSTS</sequence>
<gene>
    <name evidence="2" type="primary">Necator_chrIII.g10560</name>
    <name evidence="2" type="ORF">RB195_009795</name>
</gene>
<keyword evidence="1" id="KW-0732">Signal</keyword>
<name>A0ABR1CXD5_NECAM</name>
<keyword evidence="3" id="KW-1185">Reference proteome</keyword>
<evidence type="ECO:0000256" key="1">
    <source>
        <dbReference type="SAM" id="SignalP"/>
    </source>
</evidence>
<dbReference type="EMBL" id="JAVFWL010000003">
    <property type="protein sequence ID" value="KAK6742140.1"/>
    <property type="molecule type" value="Genomic_DNA"/>
</dbReference>
<protein>
    <recommendedName>
        <fullName evidence="4">Corticotropin-releasing factor domain-containing protein</fullName>
    </recommendedName>
</protein>
<evidence type="ECO:0008006" key="4">
    <source>
        <dbReference type="Google" id="ProtNLM"/>
    </source>
</evidence>
<proteinExistence type="predicted"/>
<feature type="chain" id="PRO_5047011068" description="Corticotropin-releasing factor domain-containing protein" evidence="1">
    <location>
        <begin position="28"/>
        <end position="99"/>
    </location>
</feature>
<dbReference type="Proteomes" id="UP001303046">
    <property type="component" value="Unassembled WGS sequence"/>
</dbReference>
<evidence type="ECO:0000313" key="2">
    <source>
        <dbReference type="EMBL" id="KAK6742140.1"/>
    </source>
</evidence>